<name>A0A1T4XBF2_9GAMM</name>
<dbReference type="RefSeq" id="WP_078923150.1">
    <property type="nucleotide sequence ID" value="NZ_FUYB01000014.1"/>
</dbReference>
<keyword evidence="2" id="KW-0418">Kinase</keyword>
<dbReference type="PROSITE" id="PS50042">
    <property type="entry name" value="CNMP_BINDING_3"/>
    <property type="match status" value="1"/>
</dbReference>
<evidence type="ECO:0000313" key="2">
    <source>
        <dbReference type="EMBL" id="SKA86271.1"/>
    </source>
</evidence>
<feature type="domain" description="Cyclic nucleotide-binding" evidence="1">
    <location>
        <begin position="14"/>
        <end position="114"/>
    </location>
</feature>
<dbReference type="EMBL" id="FUYB01000014">
    <property type="protein sequence ID" value="SKA86271.1"/>
    <property type="molecule type" value="Genomic_DNA"/>
</dbReference>
<dbReference type="Pfam" id="PF00027">
    <property type="entry name" value="cNMP_binding"/>
    <property type="match status" value="1"/>
</dbReference>
<dbReference type="GO" id="GO:0016301">
    <property type="term" value="F:kinase activity"/>
    <property type="evidence" value="ECO:0007669"/>
    <property type="project" value="UniProtKB-KW"/>
</dbReference>
<dbReference type="InterPro" id="IPR014710">
    <property type="entry name" value="RmlC-like_jellyroll"/>
</dbReference>
<protein>
    <submittedName>
        <fullName evidence="2">cAMP-binding domain of CRP or a regulatory subunit of cAMP-dependent protein kinases</fullName>
    </submittedName>
</protein>
<keyword evidence="2" id="KW-0808">Transferase</keyword>
<keyword evidence="3" id="KW-1185">Reference proteome</keyword>
<dbReference type="SUPFAM" id="SSF51206">
    <property type="entry name" value="cAMP-binding domain-like"/>
    <property type="match status" value="1"/>
</dbReference>
<dbReference type="STRING" id="92487.SAMN02745130_02700"/>
<sequence>MLSIQLLQSACPFLTAETLAVLKPSFRLKHYQRGEVLLRQNERWQQVYLIETGLIRLYFLRPDGKEFNKNFYRERQLIGPLTPTMQQQTSLFGMSCLENCSLWQCPAKQFISILSTQQVWTQLQSHFLSKLVDHKLQREHDLLSLTAKERYQAFCEHDPELAERVPLVQLASYLGITDVSLSRLRTNLNKS</sequence>
<gene>
    <name evidence="2" type="ORF">SAMN02745130_02700</name>
</gene>
<dbReference type="InterPro" id="IPR000595">
    <property type="entry name" value="cNMP-bd_dom"/>
</dbReference>
<dbReference type="InterPro" id="IPR018490">
    <property type="entry name" value="cNMP-bd_dom_sf"/>
</dbReference>
<accession>A0A1T4XBF2</accession>
<dbReference type="SMART" id="SM00100">
    <property type="entry name" value="cNMP"/>
    <property type="match status" value="1"/>
</dbReference>
<dbReference type="Gene3D" id="2.60.120.10">
    <property type="entry name" value="Jelly Rolls"/>
    <property type="match status" value="1"/>
</dbReference>
<proteinExistence type="predicted"/>
<organism evidence="2 3">
    <name type="scientific">Thiothrix eikelboomii</name>
    <dbReference type="NCBI Taxonomy" id="92487"/>
    <lineage>
        <taxon>Bacteria</taxon>
        <taxon>Pseudomonadati</taxon>
        <taxon>Pseudomonadota</taxon>
        <taxon>Gammaproteobacteria</taxon>
        <taxon>Thiotrichales</taxon>
        <taxon>Thiotrichaceae</taxon>
        <taxon>Thiothrix</taxon>
    </lineage>
</organism>
<evidence type="ECO:0000313" key="3">
    <source>
        <dbReference type="Proteomes" id="UP000190460"/>
    </source>
</evidence>
<dbReference type="CDD" id="cd00038">
    <property type="entry name" value="CAP_ED"/>
    <property type="match status" value="1"/>
</dbReference>
<dbReference type="Proteomes" id="UP000190460">
    <property type="component" value="Unassembled WGS sequence"/>
</dbReference>
<dbReference type="OrthoDB" id="9798104at2"/>
<dbReference type="AlphaFoldDB" id="A0A1T4XBF2"/>
<evidence type="ECO:0000259" key="1">
    <source>
        <dbReference type="PROSITE" id="PS50042"/>
    </source>
</evidence>
<reference evidence="2 3" key="1">
    <citation type="submission" date="2017-02" db="EMBL/GenBank/DDBJ databases">
        <authorList>
            <person name="Peterson S.W."/>
        </authorList>
    </citation>
    <scope>NUCLEOTIDE SEQUENCE [LARGE SCALE GENOMIC DNA]</scope>
    <source>
        <strain evidence="2 3">ATCC 49788</strain>
    </source>
</reference>